<dbReference type="KEGG" id="ngr:NAEGRDRAFT_57026"/>
<evidence type="ECO:0000313" key="9">
    <source>
        <dbReference type="Proteomes" id="UP000006671"/>
    </source>
</evidence>
<dbReference type="PANTHER" id="PTHR11108">
    <property type="entry name" value="FERROCHELATASE"/>
    <property type="match status" value="1"/>
</dbReference>
<evidence type="ECO:0000256" key="4">
    <source>
        <dbReference type="ARBA" id="ARBA00023239"/>
    </source>
</evidence>
<dbReference type="OMA" id="CIETDHE"/>
<comment type="similarity">
    <text evidence="6">Belongs to the ferrochelatase family.</text>
</comment>
<dbReference type="GO" id="GO:0006783">
    <property type="term" value="P:heme biosynthetic process"/>
    <property type="evidence" value="ECO:0007669"/>
    <property type="project" value="UniProtKB-KW"/>
</dbReference>
<dbReference type="UniPathway" id="UPA00252"/>
<dbReference type="GO" id="GO:0004325">
    <property type="term" value="F:ferrochelatase activity"/>
    <property type="evidence" value="ECO:0007669"/>
    <property type="project" value="InterPro"/>
</dbReference>
<dbReference type="STRING" id="5762.D2V3N7"/>
<dbReference type="FunCoup" id="D2V3N7">
    <property type="interactions" value="362"/>
</dbReference>
<comment type="pathway">
    <text evidence="1">Porphyrin-containing compound metabolism; protoheme biosynthesis.</text>
</comment>
<dbReference type="Pfam" id="PF00762">
    <property type="entry name" value="Ferrochelatase"/>
    <property type="match status" value="1"/>
</dbReference>
<dbReference type="InterPro" id="IPR033644">
    <property type="entry name" value="Ferrochelatase_C"/>
</dbReference>
<sequence>MTLSSAAETSATLEISGNLIKNSSEYVREMINNFGSTNKTTQLCSIGGGLLGSLFMLRWIVGVSKKSKEKKKEIERIFKEIQQDCRQQVNELVKKENVLSKKQKIGVLIVNLGTPSQATHHYVYRYLSQFLMDGRVIDVSYLLRFLLVRGIIVPFRYKRSTRFYQEIWKNKDYSNSECSPLKYNTTSLVSKVSENLKGLNDDNCEFQVEMAMRYQEPSIESGLKKLEGCAHIVVVPLFPQYASATTGSTHEECMRVVMKWLTIPSLHFNSTFNLMDMFIKSNVKRIQEALQRTKTERENQPFDHLLLTYHSLPVRHVTQEFQEKKSLQYSYYQQSFETSVAILKELFNCTAEELIQDETNVGWFTYKRSQSDSSDDYSSNFTPTLQISTCFQSRLGKEPWLEPYTSKTLGLLAKQSSRVLIACPSFTSDCIETDHELEIEEKEEFYLKGGKYMAVARCVNDDDLFANGLTDLIAKYKQVL</sequence>
<keyword evidence="7" id="KW-0175">Coiled coil</keyword>
<evidence type="ECO:0000256" key="7">
    <source>
        <dbReference type="SAM" id="Coils"/>
    </source>
</evidence>
<accession>D2V3N7</accession>
<dbReference type="InterPro" id="IPR001015">
    <property type="entry name" value="Ferrochelatase"/>
</dbReference>
<gene>
    <name evidence="8" type="ORF">NAEGRDRAFT_57026</name>
</gene>
<evidence type="ECO:0000313" key="8">
    <source>
        <dbReference type="EMBL" id="EFC48669.1"/>
    </source>
</evidence>
<keyword evidence="3" id="KW-0350">Heme biosynthesis</keyword>
<name>D2V3N7_NAEGR</name>
<dbReference type="eggNOG" id="KOG1321">
    <property type="taxonomic scope" value="Eukaryota"/>
</dbReference>
<keyword evidence="5" id="KW-0627">Porphyrin biosynthesis</keyword>
<evidence type="ECO:0000256" key="2">
    <source>
        <dbReference type="ARBA" id="ARBA00023004"/>
    </source>
</evidence>
<dbReference type="EMBL" id="GG738850">
    <property type="protein sequence ID" value="EFC48669.1"/>
    <property type="molecule type" value="Genomic_DNA"/>
</dbReference>
<evidence type="ECO:0000256" key="3">
    <source>
        <dbReference type="ARBA" id="ARBA00023133"/>
    </source>
</evidence>
<dbReference type="InParanoid" id="D2V3N7"/>
<proteinExistence type="inferred from homology"/>
<evidence type="ECO:0000256" key="1">
    <source>
        <dbReference type="ARBA" id="ARBA00004744"/>
    </source>
</evidence>
<dbReference type="NCBIfam" id="TIGR00109">
    <property type="entry name" value="hemH"/>
    <property type="match status" value="1"/>
</dbReference>
<protein>
    <submittedName>
        <fullName evidence="8">Ferrochelatase</fullName>
    </submittedName>
</protein>
<dbReference type="RefSeq" id="XP_002681413.1">
    <property type="nucleotide sequence ID" value="XM_002681367.1"/>
</dbReference>
<dbReference type="Proteomes" id="UP000006671">
    <property type="component" value="Unassembled WGS sequence"/>
</dbReference>
<evidence type="ECO:0000256" key="6">
    <source>
        <dbReference type="RuleBase" id="RU004185"/>
    </source>
</evidence>
<dbReference type="PANTHER" id="PTHR11108:SF1">
    <property type="entry name" value="FERROCHELATASE, MITOCHONDRIAL"/>
    <property type="match status" value="1"/>
</dbReference>
<keyword evidence="9" id="KW-1185">Reference proteome</keyword>
<keyword evidence="2" id="KW-0408">Iron</keyword>
<dbReference type="GeneID" id="8852523"/>
<dbReference type="CDD" id="cd00419">
    <property type="entry name" value="Ferrochelatase_C"/>
    <property type="match status" value="1"/>
</dbReference>
<organism evidence="9">
    <name type="scientific">Naegleria gruberi</name>
    <name type="common">Amoeba</name>
    <dbReference type="NCBI Taxonomy" id="5762"/>
    <lineage>
        <taxon>Eukaryota</taxon>
        <taxon>Discoba</taxon>
        <taxon>Heterolobosea</taxon>
        <taxon>Tetramitia</taxon>
        <taxon>Eutetramitia</taxon>
        <taxon>Vahlkampfiidae</taxon>
        <taxon>Naegleria</taxon>
    </lineage>
</organism>
<evidence type="ECO:0000256" key="5">
    <source>
        <dbReference type="ARBA" id="ARBA00023244"/>
    </source>
</evidence>
<dbReference type="InterPro" id="IPR033659">
    <property type="entry name" value="Ferrochelatase_N"/>
</dbReference>
<dbReference type="Gene3D" id="3.40.50.1400">
    <property type="match status" value="2"/>
</dbReference>
<dbReference type="HAMAP" id="MF_00323">
    <property type="entry name" value="Ferrochelatase"/>
    <property type="match status" value="1"/>
</dbReference>
<dbReference type="CDD" id="cd03411">
    <property type="entry name" value="Ferrochelatase_N"/>
    <property type="match status" value="1"/>
</dbReference>
<reference evidence="8 9" key="1">
    <citation type="journal article" date="2010" name="Cell">
        <title>The genome of Naegleria gruberi illuminates early eukaryotic versatility.</title>
        <authorList>
            <person name="Fritz-Laylin L.K."/>
            <person name="Prochnik S.E."/>
            <person name="Ginger M.L."/>
            <person name="Dacks J.B."/>
            <person name="Carpenter M.L."/>
            <person name="Field M.C."/>
            <person name="Kuo A."/>
            <person name="Paredez A."/>
            <person name="Chapman J."/>
            <person name="Pham J."/>
            <person name="Shu S."/>
            <person name="Neupane R."/>
            <person name="Cipriano M."/>
            <person name="Mancuso J."/>
            <person name="Tu H."/>
            <person name="Salamov A."/>
            <person name="Lindquist E."/>
            <person name="Shapiro H."/>
            <person name="Lucas S."/>
            <person name="Grigoriev I.V."/>
            <person name="Cande W.Z."/>
            <person name="Fulton C."/>
            <person name="Rokhsar D.S."/>
            <person name="Dawson S.C."/>
        </authorList>
    </citation>
    <scope>NUCLEOTIDE SEQUENCE [LARGE SCALE GENOMIC DNA]</scope>
    <source>
        <strain evidence="8 9">NEG-M</strain>
    </source>
</reference>
<dbReference type="SUPFAM" id="SSF53800">
    <property type="entry name" value="Chelatase"/>
    <property type="match status" value="1"/>
</dbReference>
<feature type="coiled-coil region" evidence="7">
    <location>
        <begin position="64"/>
        <end position="91"/>
    </location>
</feature>
<keyword evidence="4" id="KW-0456">Lyase</keyword>
<dbReference type="AlphaFoldDB" id="D2V3N7"/>
<dbReference type="OrthoDB" id="1323at2759"/>
<dbReference type="VEuPathDB" id="AmoebaDB:NAEGRDRAFT_57026"/>